<accession>A0A1J7IHQ4</accession>
<dbReference type="AlphaFoldDB" id="A0A1J7IHQ4"/>
<reference evidence="1 2" key="1">
    <citation type="submission" date="2016-10" db="EMBL/GenBank/DDBJ databases">
        <title>Draft genome sequence of Coniochaeta ligniaria NRRL30616, a lignocellulolytic fungus for bioabatement of inhibitors in plant biomass hydrolysates.</title>
        <authorList>
            <consortium name="DOE Joint Genome Institute"/>
            <person name="Jimenez D.J."/>
            <person name="Hector R.E."/>
            <person name="Riley R."/>
            <person name="Sun H."/>
            <person name="Grigoriev I.V."/>
            <person name="Van Elsas J.D."/>
            <person name="Nichols N.N."/>
        </authorList>
    </citation>
    <scope>NUCLEOTIDE SEQUENCE [LARGE SCALE GENOMIC DNA]</scope>
    <source>
        <strain evidence="1 2">NRRL 30616</strain>
    </source>
</reference>
<sequence>MASPRVVPEEESCTQCCWASSLNTRRTLNDITERPLVECTMIGDNRTCAYCLRHHNACEKVAELMEGDYFDLFALLRWSDQVALQPTRVLVGNSYVWVPLWTDDEKREIIKAELELMRMFREVETSHRVEFGMDVGKMRRVQTGAANVYDTAVRDRRAALIRLRPAPASAS</sequence>
<organism evidence="1 2">
    <name type="scientific">Coniochaeta ligniaria NRRL 30616</name>
    <dbReference type="NCBI Taxonomy" id="1408157"/>
    <lineage>
        <taxon>Eukaryota</taxon>
        <taxon>Fungi</taxon>
        <taxon>Dikarya</taxon>
        <taxon>Ascomycota</taxon>
        <taxon>Pezizomycotina</taxon>
        <taxon>Sordariomycetes</taxon>
        <taxon>Sordariomycetidae</taxon>
        <taxon>Coniochaetales</taxon>
        <taxon>Coniochaetaceae</taxon>
        <taxon>Coniochaeta</taxon>
    </lineage>
</organism>
<dbReference type="InParanoid" id="A0A1J7IHQ4"/>
<gene>
    <name evidence="1" type="ORF">CONLIGDRAFT_647057</name>
</gene>
<keyword evidence="2" id="KW-1185">Reference proteome</keyword>
<dbReference type="OrthoDB" id="4310332at2759"/>
<proteinExistence type="predicted"/>
<evidence type="ECO:0000313" key="2">
    <source>
        <dbReference type="Proteomes" id="UP000182658"/>
    </source>
</evidence>
<evidence type="ECO:0000313" key="1">
    <source>
        <dbReference type="EMBL" id="OIW26925.1"/>
    </source>
</evidence>
<dbReference type="EMBL" id="KV875100">
    <property type="protein sequence ID" value="OIW26925.1"/>
    <property type="molecule type" value="Genomic_DNA"/>
</dbReference>
<protein>
    <submittedName>
        <fullName evidence="1">Uncharacterized protein</fullName>
    </submittedName>
</protein>
<name>A0A1J7IHQ4_9PEZI</name>
<dbReference type="Proteomes" id="UP000182658">
    <property type="component" value="Unassembled WGS sequence"/>
</dbReference>